<comment type="caution">
    <text evidence="3">The sequence shown here is derived from an EMBL/GenBank/DDBJ whole genome shotgun (WGS) entry which is preliminary data.</text>
</comment>
<feature type="transmembrane region" description="Helical" evidence="1">
    <location>
        <begin position="77"/>
        <end position="100"/>
    </location>
</feature>
<protein>
    <recommendedName>
        <fullName evidence="2">Conjugative transposon TraJ C-terminal domain-containing protein</fullName>
    </recommendedName>
</protein>
<evidence type="ECO:0000313" key="4">
    <source>
        <dbReference type="Proteomes" id="UP001310022"/>
    </source>
</evidence>
<dbReference type="Proteomes" id="UP001310022">
    <property type="component" value="Unassembled WGS sequence"/>
</dbReference>
<feature type="transmembrane region" description="Helical" evidence="1">
    <location>
        <begin position="6"/>
        <end position="23"/>
    </location>
</feature>
<sequence>MGVDLSRIGEMISGAGILIVSLLKQTARDAGTDLAHSFYQIAFYLILIIQQVFLVMLGLLGPYAFAMSILPGFSDSYIQWIARYISVSLYSFVAYTIALMSMFMMDYANRSNISALQQILDNEEHYISYVHQMNFSMSLPAMSFIIGALLMFTVPTVSTWIVSTSGLGNALGNVIRAGHLALTAGSSGAVKAGAALNKLTSSPEN</sequence>
<keyword evidence="1" id="KW-1133">Transmembrane helix</keyword>
<keyword evidence="1" id="KW-0812">Transmembrane</keyword>
<proteinExistence type="predicted"/>
<keyword evidence="4" id="KW-1185">Reference proteome</keyword>
<dbReference type="Pfam" id="PF07863">
    <property type="entry name" value="CtnDOT_TraJ"/>
    <property type="match status" value="1"/>
</dbReference>
<dbReference type="EMBL" id="BQKE01000006">
    <property type="protein sequence ID" value="GJM64528.1"/>
    <property type="molecule type" value="Genomic_DNA"/>
</dbReference>
<feature type="domain" description="Conjugative transposon TraJ C-terminal" evidence="2">
    <location>
        <begin position="33"/>
        <end position="195"/>
    </location>
</feature>
<organism evidence="3 4">
    <name type="scientific">Persicobacter diffluens</name>
    <dbReference type="NCBI Taxonomy" id="981"/>
    <lineage>
        <taxon>Bacteria</taxon>
        <taxon>Pseudomonadati</taxon>
        <taxon>Bacteroidota</taxon>
        <taxon>Cytophagia</taxon>
        <taxon>Cytophagales</taxon>
        <taxon>Persicobacteraceae</taxon>
        <taxon>Persicobacter</taxon>
    </lineage>
</organism>
<dbReference type="AlphaFoldDB" id="A0AAN5AQ57"/>
<reference evidence="3 4" key="1">
    <citation type="submission" date="2021-12" db="EMBL/GenBank/DDBJ databases">
        <title>Genome sequencing of bacteria with rrn-lacking chromosome and rrn-plasmid.</title>
        <authorList>
            <person name="Anda M."/>
            <person name="Iwasaki W."/>
        </authorList>
    </citation>
    <scope>NUCLEOTIDE SEQUENCE [LARGE SCALE GENOMIC DNA]</scope>
    <source>
        <strain evidence="3 4">NBRC 15940</strain>
    </source>
</reference>
<keyword evidence="1" id="KW-0472">Membrane</keyword>
<feature type="transmembrane region" description="Helical" evidence="1">
    <location>
        <begin position="43"/>
        <end position="65"/>
    </location>
</feature>
<evidence type="ECO:0000313" key="3">
    <source>
        <dbReference type="EMBL" id="GJM64528.1"/>
    </source>
</evidence>
<feature type="transmembrane region" description="Helical" evidence="1">
    <location>
        <begin position="141"/>
        <end position="162"/>
    </location>
</feature>
<gene>
    <name evidence="3" type="ORF">PEDI_50800</name>
</gene>
<accession>A0AAN5AQ57</accession>
<dbReference type="InterPro" id="IPR012424">
    <property type="entry name" value="Conjugative_transposon_TraJ_C"/>
</dbReference>
<evidence type="ECO:0000256" key="1">
    <source>
        <dbReference type="SAM" id="Phobius"/>
    </source>
</evidence>
<name>A0AAN5AQ57_9BACT</name>
<evidence type="ECO:0000259" key="2">
    <source>
        <dbReference type="Pfam" id="PF07863"/>
    </source>
</evidence>